<dbReference type="InterPro" id="IPR005846">
    <property type="entry name" value="A-D-PHexomutase_a/b/a-III"/>
</dbReference>
<feature type="domain" description="Alpha-D-phosphohexomutase C-terminal" evidence="6">
    <location>
        <begin position="274"/>
        <end position="347"/>
    </location>
</feature>
<dbReference type="STRING" id="1434232.MAIT1_00335"/>
<dbReference type="InterPro" id="IPR005843">
    <property type="entry name" value="A-D-PHexomutase_C"/>
</dbReference>
<reference evidence="9 10" key="1">
    <citation type="journal article" date="2016" name="BMC Genomics">
        <title>Combined genomic and structural analyses of a cultured magnetotactic bacterium reveals its niche adaptation to a dynamic environment.</title>
        <authorList>
            <person name="Araujo A.C."/>
            <person name="Morillo V."/>
            <person name="Cypriano J."/>
            <person name="Teixeira L.C."/>
            <person name="Leao P."/>
            <person name="Lyra S."/>
            <person name="Almeida L.G."/>
            <person name="Bazylinski D.A."/>
            <person name="Vasconcellos A.T."/>
            <person name="Abreu F."/>
            <person name="Lins U."/>
        </authorList>
    </citation>
    <scope>NUCLEOTIDE SEQUENCE [LARGE SCALE GENOMIC DNA]</scope>
    <source>
        <strain evidence="9 10">IT-1</strain>
    </source>
</reference>
<gene>
    <name evidence="9" type="ORF">MAIT1_00335</name>
</gene>
<evidence type="ECO:0000256" key="4">
    <source>
        <dbReference type="ARBA" id="ARBA00022842"/>
    </source>
</evidence>
<dbReference type="Pfam" id="PF00408">
    <property type="entry name" value="PGM_PMM_IV"/>
    <property type="match status" value="1"/>
</dbReference>
<dbReference type="Pfam" id="PF02880">
    <property type="entry name" value="PGM_PMM_III"/>
    <property type="match status" value="1"/>
</dbReference>
<evidence type="ECO:0000313" key="10">
    <source>
        <dbReference type="Proteomes" id="UP000194003"/>
    </source>
</evidence>
<dbReference type="GO" id="GO:0046872">
    <property type="term" value="F:metal ion binding"/>
    <property type="evidence" value="ECO:0007669"/>
    <property type="project" value="UniProtKB-KW"/>
</dbReference>
<dbReference type="PANTHER" id="PTHR43771:SF2">
    <property type="entry name" value="PHOSPHOMANNOMUTASE_PHOSPHOGLUCOMUTASE"/>
    <property type="match status" value="1"/>
</dbReference>
<dbReference type="Gene3D" id="3.30.310.50">
    <property type="entry name" value="Alpha-D-phosphohexomutase, C-terminal domain"/>
    <property type="match status" value="1"/>
</dbReference>
<dbReference type="SUPFAM" id="SSF55957">
    <property type="entry name" value="Phosphoglucomutase, C-terminal domain"/>
    <property type="match status" value="1"/>
</dbReference>
<keyword evidence="2" id="KW-0597">Phosphoprotein</keyword>
<evidence type="ECO:0000256" key="1">
    <source>
        <dbReference type="ARBA" id="ARBA00001946"/>
    </source>
</evidence>
<name>A0A1Y2K7T7_9PROT</name>
<dbReference type="AlphaFoldDB" id="A0A1Y2K7T7"/>
<dbReference type="InterPro" id="IPR036900">
    <property type="entry name" value="A-D-PHexomutase_C_sf"/>
</dbReference>
<feature type="domain" description="Alpha-D-phosphohexomutase alpha/beta/alpha" evidence="8">
    <location>
        <begin position="158"/>
        <end position="268"/>
    </location>
</feature>
<dbReference type="GO" id="GO:0016868">
    <property type="term" value="F:intramolecular phosphotransferase activity"/>
    <property type="evidence" value="ECO:0007669"/>
    <property type="project" value="InterPro"/>
</dbReference>
<comment type="caution">
    <text evidence="9">The sequence shown here is derived from an EMBL/GenBank/DDBJ whole genome shotgun (WGS) entry which is preliminary data.</text>
</comment>
<feature type="domain" description="Alpha-D-phosphohexomutase alpha/beta/alpha" evidence="7">
    <location>
        <begin position="56"/>
        <end position="154"/>
    </location>
</feature>
<dbReference type="InterPro" id="IPR005841">
    <property type="entry name" value="Alpha-D-phosphohexomutase_SF"/>
</dbReference>
<dbReference type="Gene3D" id="3.40.120.10">
    <property type="entry name" value="Alpha-D-Glucose-1,6-Bisphosphate, subunit A, domain 3"/>
    <property type="match status" value="3"/>
</dbReference>
<dbReference type="InterPro" id="IPR016055">
    <property type="entry name" value="A-D-PHexomutase_a/b/a-I/II/III"/>
</dbReference>
<dbReference type="SUPFAM" id="SSF53738">
    <property type="entry name" value="Phosphoglucomutase, first 3 domains"/>
    <property type="match status" value="3"/>
</dbReference>
<proteinExistence type="predicted"/>
<dbReference type="CDD" id="cd03089">
    <property type="entry name" value="PMM_PGM"/>
    <property type="match status" value="1"/>
</dbReference>
<accession>A0A1Y2K7T7</accession>
<dbReference type="GO" id="GO:0005975">
    <property type="term" value="P:carbohydrate metabolic process"/>
    <property type="evidence" value="ECO:0007669"/>
    <property type="project" value="InterPro"/>
</dbReference>
<comment type="cofactor">
    <cofactor evidence="1">
        <name>Mg(2+)</name>
        <dbReference type="ChEBI" id="CHEBI:18420"/>
    </cofactor>
</comment>
<evidence type="ECO:0000313" key="9">
    <source>
        <dbReference type="EMBL" id="OSM06800.1"/>
    </source>
</evidence>
<dbReference type="PRINTS" id="PR00509">
    <property type="entry name" value="PGMPMM"/>
</dbReference>
<evidence type="ECO:0000259" key="8">
    <source>
        <dbReference type="Pfam" id="PF02880"/>
    </source>
</evidence>
<keyword evidence="10" id="KW-1185">Reference proteome</keyword>
<dbReference type="Pfam" id="PF02879">
    <property type="entry name" value="PGM_PMM_II"/>
    <property type="match status" value="1"/>
</dbReference>
<evidence type="ECO:0000256" key="2">
    <source>
        <dbReference type="ARBA" id="ARBA00022553"/>
    </source>
</evidence>
<dbReference type="Proteomes" id="UP000194003">
    <property type="component" value="Unassembled WGS sequence"/>
</dbReference>
<evidence type="ECO:0000259" key="6">
    <source>
        <dbReference type="Pfam" id="PF00408"/>
    </source>
</evidence>
<evidence type="ECO:0000256" key="5">
    <source>
        <dbReference type="ARBA" id="ARBA00023235"/>
    </source>
</evidence>
<dbReference type="PANTHER" id="PTHR43771">
    <property type="entry name" value="PHOSPHOMANNOMUTASE"/>
    <property type="match status" value="1"/>
</dbReference>
<protein>
    <submittedName>
        <fullName evidence="9">Putative phosphomannomutase</fullName>
    </submittedName>
</protein>
<dbReference type="EMBL" id="LVJN01000015">
    <property type="protein sequence ID" value="OSM06800.1"/>
    <property type="molecule type" value="Genomic_DNA"/>
</dbReference>
<keyword evidence="3" id="KW-0479">Metal-binding</keyword>
<evidence type="ECO:0000256" key="3">
    <source>
        <dbReference type="ARBA" id="ARBA00022723"/>
    </source>
</evidence>
<evidence type="ECO:0000259" key="7">
    <source>
        <dbReference type="Pfam" id="PF02879"/>
    </source>
</evidence>
<organism evidence="9 10">
    <name type="scientific">Magnetofaba australis IT-1</name>
    <dbReference type="NCBI Taxonomy" id="1434232"/>
    <lineage>
        <taxon>Bacteria</taxon>
        <taxon>Pseudomonadati</taxon>
        <taxon>Pseudomonadota</taxon>
        <taxon>Magnetococcia</taxon>
        <taxon>Magnetococcales</taxon>
        <taxon>Magnetococcaceae</taxon>
        <taxon>Magnetofaba</taxon>
    </lineage>
</organism>
<sequence length="364" mass="39644">MVTGSHNPGHYNGLKMTVAGRPFFGDDIQRLKKRANSGDLPTAPGGMALQRPIIDDYVARLAADHEPGRKLKIVIDCGNGVSGAAAQPLLNALQGISGEVLFPEIDGSFPNHHPDPTHPENLVDLRNRMLQIGADLGIAFDGDADRIGVLDETGRVLWGDRLMVLFSREILSRHPGAAILGDVKCSDVMFDAINAAGGQAVMWKTGHSLVKTKMRETGALLAGEMSGHLFFADRYYGYDDALYAMVRLLNIAAATDQPLSALLADLPEVFATPELRIDCDDARKFAVMESLKAQAAHLGDHRVDIDGLRVHYRDGWWLIRVSNTQPALVARVEAHSFDRLHALADELNGLLKQQGVALPKWELA</sequence>
<keyword evidence="4" id="KW-0460">Magnesium</keyword>
<dbReference type="InterPro" id="IPR005845">
    <property type="entry name" value="A-D-PHexomutase_a/b/a-II"/>
</dbReference>
<keyword evidence="5" id="KW-0413">Isomerase</keyword>